<evidence type="ECO:0000313" key="2">
    <source>
        <dbReference type="EMBL" id="NBD28200.1"/>
    </source>
</evidence>
<dbReference type="Gene3D" id="3.40.50.150">
    <property type="entry name" value="Vaccinia Virus protein VP39"/>
    <property type="match status" value="1"/>
</dbReference>
<reference evidence="2 3" key="1">
    <citation type="submission" date="2020-01" db="EMBL/GenBank/DDBJ databases">
        <title>Paenibacillus soybeanensis sp. nov. isolated from the nodules of soybean (Glycine max(L.) Merr).</title>
        <authorList>
            <person name="Wang H."/>
        </authorList>
    </citation>
    <scope>NUCLEOTIDE SEQUENCE [LARGE SCALE GENOMIC DNA]</scope>
    <source>
        <strain evidence="2 3">T1</strain>
    </source>
</reference>
<keyword evidence="2" id="KW-0808">Transferase</keyword>
<dbReference type="InterPro" id="IPR025714">
    <property type="entry name" value="Methyltranfer_dom"/>
</dbReference>
<dbReference type="InterPro" id="IPR050447">
    <property type="entry name" value="Erg6_SMT_methyltransf"/>
</dbReference>
<dbReference type="GO" id="GO:0032259">
    <property type="term" value="P:methylation"/>
    <property type="evidence" value="ECO:0007669"/>
    <property type="project" value="UniProtKB-KW"/>
</dbReference>
<keyword evidence="2" id="KW-0489">Methyltransferase</keyword>
<dbReference type="PANTHER" id="PTHR44068:SF11">
    <property type="entry name" value="GERANYL DIPHOSPHATE 2-C-METHYLTRANSFERASE"/>
    <property type="match status" value="1"/>
</dbReference>
<proteinExistence type="predicted"/>
<protein>
    <submittedName>
        <fullName evidence="2">Methyltransferase domain-containing protein</fullName>
    </submittedName>
</protein>
<dbReference type="PANTHER" id="PTHR44068">
    <property type="entry name" value="ZGC:194242"/>
    <property type="match status" value="1"/>
</dbReference>
<name>A0ABW9XZQ5_9BACL</name>
<dbReference type="CDD" id="cd02440">
    <property type="entry name" value="AdoMet_MTases"/>
    <property type="match status" value="1"/>
</dbReference>
<comment type="caution">
    <text evidence="2">The sequence shown here is derived from an EMBL/GenBank/DDBJ whole genome shotgun (WGS) entry which is preliminary data.</text>
</comment>
<dbReference type="EMBL" id="JAAAMV010000037">
    <property type="protein sequence ID" value="NBD28200.1"/>
    <property type="molecule type" value="Genomic_DNA"/>
</dbReference>
<dbReference type="Proteomes" id="UP000665561">
    <property type="component" value="Unassembled WGS sequence"/>
</dbReference>
<evidence type="ECO:0000259" key="1">
    <source>
        <dbReference type="Pfam" id="PF13847"/>
    </source>
</evidence>
<organism evidence="2 3">
    <name type="scientific">Paenibacillus glycinis</name>
    <dbReference type="NCBI Taxonomy" id="2697035"/>
    <lineage>
        <taxon>Bacteria</taxon>
        <taxon>Bacillati</taxon>
        <taxon>Bacillota</taxon>
        <taxon>Bacilli</taxon>
        <taxon>Bacillales</taxon>
        <taxon>Paenibacillaceae</taxon>
        <taxon>Paenibacillus</taxon>
    </lineage>
</organism>
<dbReference type="SUPFAM" id="SSF53335">
    <property type="entry name" value="S-adenosyl-L-methionine-dependent methyltransferases"/>
    <property type="match status" value="1"/>
</dbReference>
<gene>
    <name evidence="2" type="ORF">GT019_30415</name>
</gene>
<feature type="domain" description="Methyltransferase" evidence="1">
    <location>
        <begin position="20"/>
        <end position="163"/>
    </location>
</feature>
<dbReference type="Pfam" id="PF13847">
    <property type="entry name" value="Methyltransf_31"/>
    <property type="match status" value="1"/>
</dbReference>
<evidence type="ECO:0000313" key="3">
    <source>
        <dbReference type="Proteomes" id="UP000665561"/>
    </source>
</evidence>
<dbReference type="InterPro" id="IPR029063">
    <property type="entry name" value="SAM-dependent_MTases_sf"/>
</dbReference>
<sequence length="251" mass="28804">MDPNNEKMRAFILDQIVMKPQIAILDLGCGHGYDLFQLSRSADADSRFVGLDTMDEAIQKATGQYGGDARLRFVRHDIAQGLPFPDGSFDAVYSNNMLECITDKQALLREAHRVLKPGGQAVFAHFDWDSQSVDGDNKDLIRMITHAYNEWKQDWMTDIDSWMGRRLWRTFQQSGLFTGRIETFVLTNTRFEAPYYGHAMIVDFAALARRKMIRTEAYEELLANLTALHDRDQFFYSITMYVYVGNKSPAS</sequence>
<dbReference type="RefSeq" id="WP_161747219.1">
    <property type="nucleotide sequence ID" value="NZ_JAAAMV010000037.1"/>
</dbReference>
<accession>A0ABW9XZQ5</accession>
<keyword evidence="3" id="KW-1185">Reference proteome</keyword>
<dbReference type="GO" id="GO:0008168">
    <property type="term" value="F:methyltransferase activity"/>
    <property type="evidence" value="ECO:0007669"/>
    <property type="project" value="UniProtKB-KW"/>
</dbReference>